<feature type="region of interest" description="Disordered" evidence="14">
    <location>
        <begin position="52"/>
        <end position="142"/>
    </location>
</feature>
<evidence type="ECO:0000256" key="7">
    <source>
        <dbReference type="ARBA" id="ARBA00022801"/>
    </source>
</evidence>
<keyword evidence="8 13" id="KW-0347">Helicase</keyword>
<evidence type="ECO:0000256" key="1">
    <source>
        <dbReference type="ARBA" id="ARBA00004604"/>
    </source>
</evidence>
<keyword evidence="9 13" id="KW-0067">ATP-binding</keyword>
<organism evidence="17 18">
    <name type="scientific">Extremus antarcticus</name>
    <dbReference type="NCBI Taxonomy" id="702011"/>
    <lineage>
        <taxon>Eukaryota</taxon>
        <taxon>Fungi</taxon>
        <taxon>Dikarya</taxon>
        <taxon>Ascomycota</taxon>
        <taxon>Pezizomycotina</taxon>
        <taxon>Dothideomycetes</taxon>
        <taxon>Dothideomycetidae</taxon>
        <taxon>Mycosphaerellales</taxon>
        <taxon>Extremaceae</taxon>
        <taxon>Extremus</taxon>
    </lineage>
</organism>
<feature type="domain" description="Helicase C-terminal" evidence="16">
    <location>
        <begin position="408"/>
        <end position="557"/>
    </location>
</feature>
<dbReference type="GO" id="GO:0003676">
    <property type="term" value="F:nucleic acid binding"/>
    <property type="evidence" value="ECO:0007669"/>
    <property type="project" value="InterPro"/>
</dbReference>
<dbReference type="FunFam" id="3.40.50.300:FF:000008">
    <property type="entry name" value="ATP-dependent RNA helicase RhlB"/>
    <property type="match status" value="1"/>
</dbReference>
<evidence type="ECO:0000256" key="5">
    <source>
        <dbReference type="ARBA" id="ARBA00022552"/>
    </source>
</evidence>
<evidence type="ECO:0000256" key="3">
    <source>
        <dbReference type="ARBA" id="ARBA00012552"/>
    </source>
</evidence>
<dbReference type="GO" id="GO:0005524">
    <property type="term" value="F:ATP binding"/>
    <property type="evidence" value="ECO:0007669"/>
    <property type="project" value="UniProtKB-KW"/>
</dbReference>
<dbReference type="PROSITE" id="PS51192">
    <property type="entry name" value="HELICASE_ATP_BIND_1"/>
    <property type="match status" value="1"/>
</dbReference>
<dbReference type="Gene3D" id="3.40.50.300">
    <property type="entry name" value="P-loop containing nucleotide triphosphate hydrolases"/>
    <property type="match status" value="2"/>
</dbReference>
<keyword evidence="10" id="KW-0539">Nucleus</keyword>
<proteinExistence type="inferred from homology"/>
<dbReference type="Pfam" id="PF00270">
    <property type="entry name" value="DEAD"/>
    <property type="match status" value="1"/>
</dbReference>
<dbReference type="EC" id="3.6.4.13" evidence="3"/>
<dbReference type="PANTHER" id="PTHR47958">
    <property type="entry name" value="ATP-DEPENDENT RNA HELICASE DBP3"/>
    <property type="match status" value="1"/>
</dbReference>
<dbReference type="AlphaFoldDB" id="A0AAJ0GI97"/>
<dbReference type="SUPFAM" id="SSF52540">
    <property type="entry name" value="P-loop containing nucleoside triphosphate hydrolases"/>
    <property type="match status" value="1"/>
</dbReference>
<dbReference type="InterPro" id="IPR001650">
    <property type="entry name" value="Helicase_C-like"/>
</dbReference>
<dbReference type="InterPro" id="IPR000629">
    <property type="entry name" value="RNA-helicase_DEAD-box_CS"/>
</dbReference>
<comment type="subcellular location">
    <subcellularLocation>
        <location evidence="1">Nucleus</location>
        <location evidence="1">Nucleolus</location>
    </subcellularLocation>
</comment>
<accession>A0AAJ0GI97</accession>
<name>A0AAJ0GI97_9PEZI</name>
<keyword evidence="7 13" id="KW-0378">Hydrolase</keyword>
<evidence type="ECO:0000313" key="17">
    <source>
        <dbReference type="EMBL" id="KAK3058108.1"/>
    </source>
</evidence>
<dbReference type="Pfam" id="PF00271">
    <property type="entry name" value="Helicase_C"/>
    <property type="match status" value="1"/>
</dbReference>
<dbReference type="InterPro" id="IPR044742">
    <property type="entry name" value="DEAD/DEAH_RhlB"/>
</dbReference>
<feature type="compositionally biased region" description="Basic and acidic residues" evidence="14">
    <location>
        <begin position="52"/>
        <end position="69"/>
    </location>
</feature>
<evidence type="ECO:0000256" key="6">
    <source>
        <dbReference type="ARBA" id="ARBA00022741"/>
    </source>
</evidence>
<keyword evidence="6 13" id="KW-0547">Nucleotide-binding</keyword>
<dbReference type="InterPro" id="IPR027417">
    <property type="entry name" value="P-loop_NTPase"/>
</dbReference>
<feature type="domain" description="Helicase ATP-binding" evidence="15">
    <location>
        <begin position="203"/>
        <end position="377"/>
    </location>
</feature>
<evidence type="ECO:0000256" key="14">
    <source>
        <dbReference type="SAM" id="MobiDB-lite"/>
    </source>
</evidence>
<comment type="function">
    <text evidence="11">ATP-dependent RNA helicase required for 60S ribosomal subunit synthesis. Involved in efficient pre-rRNA processing, predominantly at site A3, which is necessary for the normal formation of 25S and 5.8S rRNAs.</text>
</comment>
<evidence type="ECO:0000256" key="8">
    <source>
        <dbReference type="ARBA" id="ARBA00022806"/>
    </source>
</evidence>
<evidence type="ECO:0000256" key="9">
    <source>
        <dbReference type="ARBA" id="ARBA00022840"/>
    </source>
</evidence>
<feature type="compositionally biased region" description="Basic residues" evidence="14">
    <location>
        <begin position="18"/>
        <end position="28"/>
    </location>
</feature>
<evidence type="ECO:0000259" key="16">
    <source>
        <dbReference type="PROSITE" id="PS51194"/>
    </source>
</evidence>
<reference evidence="17" key="1">
    <citation type="submission" date="2023-04" db="EMBL/GenBank/DDBJ databases">
        <title>Black Yeasts Isolated from many extreme environments.</title>
        <authorList>
            <person name="Coleine C."/>
            <person name="Stajich J.E."/>
            <person name="Selbmann L."/>
        </authorList>
    </citation>
    <scope>NUCLEOTIDE SEQUENCE</scope>
    <source>
        <strain evidence="17">CCFEE 5312</strain>
    </source>
</reference>
<feature type="region of interest" description="Disordered" evidence="14">
    <location>
        <begin position="1"/>
        <end position="38"/>
    </location>
</feature>
<sequence>MAKRVNESEEAVPERAIKKAKKEKKHRLDKPAAAPPNAAAEIADVAVAKEEVVNGDESAKKGLSKEERKALKRAKKEQAKLQDSNGDVVKDSGYSSAASKEEKKALKRAAKAAQEAKDLESVWDASPDDSKPKQGYTEHSELSALPQAEIDKFVADLALSIDDPLKQSYRPITSFKYLPVKDEADRAPFAAFKSPTPIQSACWPYLLAGRDVVGVAETGSGKTLAFGLPCIRHIESMSRKQRQSISACMVSPTRELAMQIHEQLSELAKPAHLKVTCVYGGVHKDIQREMLRGTNILVATPGRLNDFIQEGAIDLSESTYLVLDEADRMLDTGFEDDVRKIISQTSPTGRQTLMFTATWPQSVRDLASTFMTTPVKVTIGDNASGELRANVRISQEVEVIEEMQKQGRLIELLKQYQSGKNKNDRILVFCLYKKEATRIEEFIRRRGFPVAGIHGDLNQQKRTESLDLFKTGKVPCLVATDVAARGLDIPAVKVVINVTFPLTVEDYVHRIGRTGRAGQTGKAITLFTQNEKGLSGALINVLKAAGQPVPEELLKFGTTVKKKTHDAYGAFYKDDGGEMKKATKITFD</sequence>
<comment type="caution">
    <text evidence="17">The sequence shown here is derived from an EMBL/GenBank/DDBJ whole genome shotgun (WGS) entry which is preliminary data.</text>
</comment>
<evidence type="ECO:0000256" key="2">
    <source>
        <dbReference type="ARBA" id="ARBA00009334"/>
    </source>
</evidence>
<keyword evidence="4" id="KW-0690">Ribosome biogenesis</keyword>
<dbReference type="PROSITE" id="PS51194">
    <property type="entry name" value="HELICASE_CTER"/>
    <property type="match status" value="1"/>
</dbReference>
<dbReference type="InterPro" id="IPR011545">
    <property type="entry name" value="DEAD/DEAH_box_helicase_dom"/>
</dbReference>
<dbReference type="SMART" id="SM00490">
    <property type="entry name" value="HELICc"/>
    <property type="match status" value="1"/>
</dbReference>
<comment type="catalytic activity">
    <reaction evidence="12">
        <text>ATP + H2O = ADP + phosphate + H(+)</text>
        <dbReference type="Rhea" id="RHEA:13065"/>
        <dbReference type="ChEBI" id="CHEBI:15377"/>
        <dbReference type="ChEBI" id="CHEBI:15378"/>
        <dbReference type="ChEBI" id="CHEBI:30616"/>
        <dbReference type="ChEBI" id="CHEBI:43474"/>
        <dbReference type="ChEBI" id="CHEBI:456216"/>
        <dbReference type="EC" id="3.6.4.13"/>
    </reaction>
</comment>
<dbReference type="Proteomes" id="UP001271007">
    <property type="component" value="Unassembled WGS sequence"/>
</dbReference>
<evidence type="ECO:0000256" key="11">
    <source>
        <dbReference type="ARBA" id="ARBA00037449"/>
    </source>
</evidence>
<dbReference type="EMBL" id="JAWDJX010000002">
    <property type="protein sequence ID" value="KAK3058108.1"/>
    <property type="molecule type" value="Genomic_DNA"/>
</dbReference>
<dbReference type="SMART" id="SM00487">
    <property type="entry name" value="DEXDc"/>
    <property type="match status" value="1"/>
</dbReference>
<dbReference type="PROSITE" id="PS00039">
    <property type="entry name" value="DEAD_ATP_HELICASE"/>
    <property type="match status" value="1"/>
</dbReference>
<feature type="compositionally biased region" description="Basic and acidic residues" evidence="14">
    <location>
        <begin position="128"/>
        <end position="141"/>
    </location>
</feature>
<feature type="compositionally biased region" description="Basic and acidic residues" evidence="14">
    <location>
        <begin position="1"/>
        <end position="17"/>
    </location>
</feature>
<dbReference type="CDD" id="cd00268">
    <property type="entry name" value="DEADc"/>
    <property type="match status" value="1"/>
</dbReference>
<evidence type="ECO:0000256" key="13">
    <source>
        <dbReference type="RuleBase" id="RU000492"/>
    </source>
</evidence>
<keyword evidence="18" id="KW-1185">Reference proteome</keyword>
<comment type="similarity">
    <text evidence="2">Belongs to the DEAD box helicase family. DDX5/DBP2 subfamily.</text>
</comment>
<evidence type="ECO:0000259" key="15">
    <source>
        <dbReference type="PROSITE" id="PS51192"/>
    </source>
</evidence>
<evidence type="ECO:0000256" key="12">
    <source>
        <dbReference type="ARBA" id="ARBA00047984"/>
    </source>
</evidence>
<evidence type="ECO:0000313" key="18">
    <source>
        <dbReference type="Proteomes" id="UP001271007"/>
    </source>
</evidence>
<gene>
    <name evidence="17" type="primary">DBP3</name>
    <name evidence="17" type="ORF">LTR09_001186</name>
</gene>
<dbReference type="CDD" id="cd18787">
    <property type="entry name" value="SF2_C_DEAD"/>
    <property type="match status" value="1"/>
</dbReference>
<evidence type="ECO:0000256" key="4">
    <source>
        <dbReference type="ARBA" id="ARBA00022517"/>
    </source>
</evidence>
<dbReference type="GO" id="GO:0003724">
    <property type="term" value="F:RNA helicase activity"/>
    <property type="evidence" value="ECO:0007669"/>
    <property type="project" value="UniProtKB-EC"/>
</dbReference>
<protein>
    <recommendedName>
        <fullName evidence="3">RNA helicase</fullName>
        <ecNumber evidence="3">3.6.4.13</ecNumber>
    </recommendedName>
</protein>
<dbReference type="InterPro" id="IPR014001">
    <property type="entry name" value="Helicase_ATP-bd"/>
</dbReference>
<evidence type="ECO:0000256" key="10">
    <source>
        <dbReference type="ARBA" id="ARBA00023242"/>
    </source>
</evidence>
<keyword evidence="5" id="KW-0698">rRNA processing</keyword>
<dbReference type="GO" id="GO:0016787">
    <property type="term" value="F:hydrolase activity"/>
    <property type="evidence" value="ECO:0007669"/>
    <property type="project" value="UniProtKB-KW"/>
</dbReference>